<name>A0A2M8ENT8_9BACT</name>
<dbReference type="GO" id="GO:0008830">
    <property type="term" value="F:dTDP-4-dehydrorhamnose 3,5-epimerase activity"/>
    <property type="evidence" value="ECO:0007669"/>
    <property type="project" value="UniProtKB-UniRule"/>
</dbReference>
<dbReference type="EC" id="5.1.3.13" evidence="3"/>
<evidence type="ECO:0000313" key="4">
    <source>
        <dbReference type="EMBL" id="PJC24317.1"/>
    </source>
</evidence>
<dbReference type="Pfam" id="PF00908">
    <property type="entry name" value="dTDP_sugar_isom"/>
    <property type="match status" value="1"/>
</dbReference>
<dbReference type="PANTHER" id="PTHR21047">
    <property type="entry name" value="DTDP-6-DEOXY-D-GLUCOSE-3,5 EPIMERASE"/>
    <property type="match status" value="1"/>
</dbReference>
<protein>
    <recommendedName>
        <fullName evidence="3">dTDP-4-dehydrorhamnose 3,5-epimerase</fullName>
        <ecNumber evidence="3">5.1.3.13</ecNumber>
    </recommendedName>
    <alternativeName>
        <fullName evidence="3">Thymidine diphospho-4-keto-rhamnose 3,5-epimerase</fullName>
    </alternativeName>
</protein>
<evidence type="ECO:0000256" key="1">
    <source>
        <dbReference type="PIRSR" id="PIRSR600888-1"/>
    </source>
</evidence>
<dbReference type="Gene3D" id="2.60.120.10">
    <property type="entry name" value="Jelly Rolls"/>
    <property type="match status" value="1"/>
</dbReference>
<reference evidence="5" key="1">
    <citation type="submission" date="2017-09" db="EMBL/GenBank/DDBJ databases">
        <title>Depth-based differentiation of microbial function through sediment-hosted aquifers and enrichment of novel symbionts in the deep terrestrial subsurface.</title>
        <authorList>
            <person name="Probst A.J."/>
            <person name="Ladd B."/>
            <person name="Jarett J.K."/>
            <person name="Geller-Mcgrath D.E."/>
            <person name="Sieber C.M.K."/>
            <person name="Emerson J.B."/>
            <person name="Anantharaman K."/>
            <person name="Thomas B.C."/>
            <person name="Malmstrom R."/>
            <person name="Stieglmeier M."/>
            <person name="Klingl A."/>
            <person name="Woyke T."/>
            <person name="Ryan C.M."/>
            <person name="Banfield J.F."/>
        </authorList>
    </citation>
    <scope>NUCLEOTIDE SEQUENCE [LARGE SCALE GENOMIC DNA]</scope>
</reference>
<feature type="active site" description="Proton donor" evidence="1">
    <location>
        <position position="130"/>
    </location>
</feature>
<comment type="caution">
    <text evidence="4">The sequence shown here is derived from an EMBL/GenBank/DDBJ whole genome shotgun (WGS) entry which is preliminary data.</text>
</comment>
<feature type="active site" description="Proton acceptor" evidence="1">
    <location>
        <position position="61"/>
    </location>
</feature>
<dbReference type="UniPathway" id="UPA00124"/>
<dbReference type="GO" id="GO:0005829">
    <property type="term" value="C:cytosol"/>
    <property type="evidence" value="ECO:0007669"/>
    <property type="project" value="TreeGrafter"/>
</dbReference>
<dbReference type="InterPro" id="IPR011051">
    <property type="entry name" value="RmlC_Cupin_sf"/>
</dbReference>
<evidence type="ECO:0000256" key="2">
    <source>
        <dbReference type="PIRSR" id="PIRSR600888-3"/>
    </source>
</evidence>
<comment type="catalytic activity">
    <reaction evidence="3">
        <text>dTDP-4-dehydro-6-deoxy-alpha-D-glucose = dTDP-4-dehydro-beta-L-rhamnose</text>
        <dbReference type="Rhea" id="RHEA:16969"/>
        <dbReference type="ChEBI" id="CHEBI:57649"/>
        <dbReference type="ChEBI" id="CHEBI:62830"/>
        <dbReference type="EC" id="5.1.3.13"/>
    </reaction>
</comment>
<accession>A0A2M8ENT8</accession>
<proteinExistence type="inferred from homology"/>
<comment type="function">
    <text evidence="3">Catalyzes the epimerization of the C3' and C5'positions of dTDP-6-deoxy-D-xylo-4-hexulose, forming dTDP-6-deoxy-L-lyxo-4-hexulose.</text>
</comment>
<dbReference type="InterPro" id="IPR014710">
    <property type="entry name" value="RmlC-like_jellyroll"/>
</dbReference>
<dbReference type="AlphaFoldDB" id="A0A2M8ENT8"/>
<dbReference type="InterPro" id="IPR000888">
    <property type="entry name" value="RmlC-like"/>
</dbReference>
<comment type="subunit">
    <text evidence="3">Homodimer.</text>
</comment>
<dbReference type="PANTHER" id="PTHR21047:SF2">
    <property type="entry name" value="THYMIDINE DIPHOSPHO-4-KETO-RHAMNOSE 3,5-EPIMERASE"/>
    <property type="match status" value="1"/>
</dbReference>
<sequence>MKKIETSIPDLFVIEPTVFEDERGFFFEYYNEEKFKEFGINFDFKQANHSKSVKGTLRGIHFQLPPKAQAKLVRCSAGRLWDVAVDLRPNSPTYKRWFGIELSATNKKMLFVPVGFGHGFYALEACELQYQVSNTFDKSLDAGVAYNDPELGIDWQISGDPILSEKDRALPFLSDSEGF</sequence>
<dbReference type="GO" id="GO:0019305">
    <property type="term" value="P:dTDP-rhamnose biosynthetic process"/>
    <property type="evidence" value="ECO:0007669"/>
    <property type="project" value="UniProtKB-UniRule"/>
</dbReference>
<evidence type="ECO:0000313" key="5">
    <source>
        <dbReference type="Proteomes" id="UP000230251"/>
    </source>
</evidence>
<comment type="pathway">
    <text evidence="3">Carbohydrate biosynthesis; dTDP-L-rhamnose biosynthesis.</text>
</comment>
<comment type="similarity">
    <text evidence="3">Belongs to the dTDP-4-dehydrorhamnose 3,5-epimerase family.</text>
</comment>
<dbReference type="Proteomes" id="UP000230251">
    <property type="component" value="Unassembled WGS sequence"/>
</dbReference>
<dbReference type="NCBIfam" id="TIGR01221">
    <property type="entry name" value="rmlC"/>
    <property type="match status" value="1"/>
</dbReference>
<dbReference type="EMBL" id="PFSI01000050">
    <property type="protein sequence ID" value="PJC24317.1"/>
    <property type="molecule type" value="Genomic_DNA"/>
</dbReference>
<dbReference type="CDD" id="cd00438">
    <property type="entry name" value="cupin_RmlC"/>
    <property type="match status" value="1"/>
</dbReference>
<gene>
    <name evidence="4" type="primary">rfbC</name>
    <name evidence="4" type="ORF">CO057_03260</name>
</gene>
<keyword evidence="3" id="KW-0413">Isomerase</keyword>
<dbReference type="SUPFAM" id="SSF51182">
    <property type="entry name" value="RmlC-like cupins"/>
    <property type="match status" value="1"/>
</dbReference>
<evidence type="ECO:0000256" key="3">
    <source>
        <dbReference type="RuleBase" id="RU364069"/>
    </source>
</evidence>
<dbReference type="GO" id="GO:0000271">
    <property type="term" value="P:polysaccharide biosynthetic process"/>
    <property type="evidence" value="ECO:0007669"/>
    <property type="project" value="TreeGrafter"/>
</dbReference>
<feature type="site" description="Participates in a stacking interaction with the thymidine ring of dTDP-4-oxo-6-deoxyglucose" evidence="2">
    <location>
        <position position="136"/>
    </location>
</feature>
<organism evidence="4 5">
    <name type="scientific">Candidatus Uhrbacteria bacterium CG_4_9_14_0_2_um_filter_41_50</name>
    <dbReference type="NCBI Taxonomy" id="1975031"/>
    <lineage>
        <taxon>Bacteria</taxon>
        <taxon>Candidatus Uhriibacteriota</taxon>
    </lineage>
</organism>